<keyword evidence="3" id="KW-1185">Reference proteome</keyword>
<accession>A0ABV4F188</accession>
<evidence type="ECO:0000313" key="2">
    <source>
        <dbReference type="EMBL" id="MEY9316800.1"/>
    </source>
</evidence>
<proteinExistence type="predicted"/>
<keyword evidence="1" id="KW-1133">Transmembrane helix</keyword>
<gene>
    <name evidence="2" type="ORF">ABIF29_003599</name>
</gene>
<name>A0ABV4F188_BRAEL</name>
<keyword evidence="1" id="KW-0472">Membrane</keyword>
<protein>
    <submittedName>
        <fullName evidence="2">Uncharacterized protein</fullName>
    </submittedName>
</protein>
<evidence type="ECO:0000313" key="3">
    <source>
        <dbReference type="Proteomes" id="UP001565471"/>
    </source>
</evidence>
<comment type="caution">
    <text evidence="2">The sequence shown here is derived from an EMBL/GenBank/DDBJ whole genome shotgun (WGS) entry which is preliminary data.</text>
</comment>
<keyword evidence="1" id="KW-0812">Transmembrane</keyword>
<reference evidence="2 3" key="1">
    <citation type="submission" date="2024-07" db="EMBL/GenBank/DDBJ databases">
        <title>Genomic Encyclopedia of Type Strains, Phase V (KMG-V): Genome sequencing to study the core and pangenomes of soil and plant-associated prokaryotes.</title>
        <authorList>
            <person name="Whitman W."/>
        </authorList>
    </citation>
    <scope>NUCLEOTIDE SEQUENCE [LARGE SCALE GENOMIC DNA]</scope>
    <source>
        <strain evidence="2 3">USDA 415</strain>
    </source>
</reference>
<organism evidence="2 3">
    <name type="scientific">Bradyrhizobium elkanii</name>
    <dbReference type="NCBI Taxonomy" id="29448"/>
    <lineage>
        <taxon>Bacteria</taxon>
        <taxon>Pseudomonadati</taxon>
        <taxon>Pseudomonadota</taxon>
        <taxon>Alphaproteobacteria</taxon>
        <taxon>Hyphomicrobiales</taxon>
        <taxon>Nitrobacteraceae</taxon>
        <taxon>Bradyrhizobium</taxon>
    </lineage>
</organism>
<feature type="transmembrane region" description="Helical" evidence="1">
    <location>
        <begin position="6"/>
        <end position="25"/>
    </location>
</feature>
<sequence>MNVGEFLLIAGCSIIIAAGITAWRFRPKPRVSGFGAEDVELLTMPAHERVARQLCRFHGQPEFMWRRYTALAVAQILQRKP</sequence>
<dbReference type="EMBL" id="JBGBZA010000002">
    <property type="protein sequence ID" value="MEY9316800.1"/>
    <property type="molecule type" value="Genomic_DNA"/>
</dbReference>
<dbReference type="RefSeq" id="WP_253623428.1">
    <property type="nucleotide sequence ID" value="NZ_CP126004.1"/>
</dbReference>
<evidence type="ECO:0000256" key="1">
    <source>
        <dbReference type="SAM" id="Phobius"/>
    </source>
</evidence>
<dbReference type="Proteomes" id="UP001565471">
    <property type="component" value="Unassembled WGS sequence"/>
</dbReference>